<proteinExistence type="inferred from homology"/>
<dbReference type="OMA" id="RNINKFA"/>
<comment type="similarity">
    <text evidence="2">Belongs to the MscS (TC 1.A.23) family.</text>
</comment>
<keyword evidence="5 7" id="KW-0472">Membrane</keyword>
<evidence type="ECO:0000256" key="4">
    <source>
        <dbReference type="ARBA" id="ARBA00022989"/>
    </source>
</evidence>
<dbReference type="Proteomes" id="UP000054558">
    <property type="component" value="Unassembled WGS sequence"/>
</dbReference>
<gene>
    <name evidence="9" type="ORF">KFL_001470010</name>
</gene>
<dbReference type="GO" id="GO:0016020">
    <property type="term" value="C:membrane"/>
    <property type="evidence" value="ECO:0007669"/>
    <property type="project" value="UniProtKB-SubCell"/>
</dbReference>
<organism evidence="9 10">
    <name type="scientific">Klebsormidium nitens</name>
    <name type="common">Green alga</name>
    <name type="synonym">Ulothrix nitens</name>
    <dbReference type="NCBI Taxonomy" id="105231"/>
    <lineage>
        <taxon>Eukaryota</taxon>
        <taxon>Viridiplantae</taxon>
        <taxon>Streptophyta</taxon>
        <taxon>Klebsormidiophyceae</taxon>
        <taxon>Klebsormidiales</taxon>
        <taxon>Klebsormidiaceae</taxon>
        <taxon>Klebsormidium</taxon>
    </lineage>
</organism>
<dbReference type="Gene3D" id="2.30.30.60">
    <property type="match status" value="1"/>
</dbReference>
<evidence type="ECO:0000256" key="7">
    <source>
        <dbReference type="SAM" id="Phobius"/>
    </source>
</evidence>
<feature type="compositionally biased region" description="Polar residues" evidence="6">
    <location>
        <begin position="14"/>
        <end position="25"/>
    </location>
</feature>
<sequence>MRSSGDAADIRGNVGNQESPHSSRSIRVPTPGAQVKSAIPIEAHKLQYLTSDTVSAYGLKKLVKFVRSTKIRTYSSIISHQDESEIDSEFQAKAVARRIFRNVASPGQNYLTEDDLLHFLDEATAERALCTFEGVERGRITKLALVNWVVGIYKERKALALSLSDTKTVVAKLHWVLDVILALFLVIIYLLVFNISATRLLVIISTWLLPATFIFGTTAKDMFVSLMFLFVRNPFSVGDRIQVDTTQYIVEEMNIMDTTLLQ</sequence>
<evidence type="ECO:0000313" key="10">
    <source>
        <dbReference type="Proteomes" id="UP000054558"/>
    </source>
</evidence>
<dbReference type="InterPro" id="IPR006685">
    <property type="entry name" value="MscS_channel_2nd"/>
</dbReference>
<feature type="domain" description="Mechanosensitive ion channel MscS" evidence="8">
    <location>
        <begin position="223"/>
        <end position="260"/>
    </location>
</feature>
<dbReference type="InterPro" id="IPR016688">
    <property type="entry name" value="MscS-like_plants/fungi"/>
</dbReference>
<dbReference type="AlphaFoldDB" id="A0A1Y1I0A5"/>
<dbReference type="SUPFAM" id="SSF50182">
    <property type="entry name" value="Sm-like ribonucleoproteins"/>
    <property type="match status" value="1"/>
</dbReference>
<keyword evidence="10" id="KW-1185">Reference proteome</keyword>
<feature type="region of interest" description="Disordered" evidence="6">
    <location>
        <begin position="1"/>
        <end position="31"/>
    </location>
</feature>
<dbReference type="EMBL" id="DF237096">
    <property type="protein sequence ID" value="GAQ83402.1"/>
    <property type="molecule type" value="Genomic_DNA"/>
</dbReference>
<evidence type="ECO:0000256" key="3">
    <source>
        <dbReference type="ARBA" id="ARBA00022692"/>
    </source>
</evidence>
<accession>A0A1Y1I0A5</accession>
<dbReference type="GO" id="GO:0055085">
    <property type="term" value="P:transmembrane transport"/>
    <property type="evidence" value="ECO:0007669"/>
    <property type="project" value="InterPro"/>
</dbReference>
<name>A0A1Y1I0A5_KLENI</name>
<evidence type="ECO:0000256" key="2">
    <source>
        <dbReference type="ARBA" id="ARBA00008017"/>
    </source>
</evidence>
<dbReference type="Pfam" id="PF00924">
    <property type="entry name" value="MS_channel_2nd"/>
    <property type="match status" value="1"/>
</dbReference>
<evidence type="ECO:0000256" key="1">
    <source>
        <dbReference type="ARBA" id="ARBA00004141"/>
    </source>
</evidence>
<reference evidence="9 10" key="1">
    <citation type="journal article" date="2014" name="Nat. Commun.">
        <title>Klebsormidium flaccidum genome reveals primary factors for plant terrestrial adaptation.</title>
        <authorList>
            <person name="Hori K."/>
            <person name="Maruyama F."/>
            <person name="Fujisawa T."/>
            <person name="Togashi T."/>
            <person name="Yamamoto N."/>
            <person name="Seo M."/>
            <person name="Sato S."/>
            <person name="Yamada T."/>
            <person name="Mori H."/>
            <person name="Tajima N."/>
            <person name="Moriyama T."/>
            <person name="Ikeuchi M."/>
            <person name="Watanabe M."/>
            <person name="Wada H."/>
            <person name="Kobayashi K."/>
            <person name="Saito M."/>
            <person name="Masuda T."/>
            <person name="Sasaki-Sekimoto Y."/>
            <person name="Mashiguchi K."/>
            <person name="Awai K."/>
            <person name="Shimojima M."/>
            <person name="Masuda S."/>
            <person name="Iwai M."/>
            <person name="Nobusawa T."/>
            <person name="Narise T."/>
            <person name="Kondo S."/>
            <person name="Saito H."/>
            <person name="Sato R."/>
            <person name="Murakawa M."/>
            <person name="Ihara Y."/>
            <person name="Oshima-Yamada Y."/>
            <person name="Ohtaka K."/>
            <person name="Satoh M."/>
            <person name="Sonobe K."/>
            <person name="Ishii M."/>
            <person name="Ohtani R."/>
            <person name="Kanamori-Sato M."/>
            <person name="Honoki R."/>
            <person name="Miyazaki D."/>
            <person name="Mochizuki H."/>
            <person name="Umetsu J."/>
            <person name="Higashi K."/>
            <person name="Shibata D."/>
            <person name="Kamiya Y."/>
            <person name="Sato N."/>
            <person name="Nakamura Y."/>
            <person name="Tabata S."/>
            <person name="Ida S."/>
            <person name="Kurokawa K."/>
            <person name="Ohta H."/>
        </authorList>
    </citation>
    <scope>NUCLEOTIDE SEQUENCE [LARGE SCALE GENOMIC DNA]</scope>
    <source>
        <strain evidence="9 10">NIES-2285</strain>
    </source>
</reference>
<evidence type="ECO:0000256" key="5">
    <source>
        <dbReference type="ARBA" id="ARBA00023136"/>
    </source>
</evidence>
<dbReference type="InterPro" id="IPR010920">
    <property type="entry name" value="LSM_dom_sf"/>
</dbReference>
<dbReference type="PANTHER" id="PTHR31618">
    <property type="entry name" value="MECHANOSENSITIVE ION CHANNEL PROTEIN 5"/>
    <property type="match status" value="1"/>
</dbReference>
<keyword evidence="3 7" id="KW-0812">Transmembrane</keyword>
<protein>
    <submittedName>
        <fullName evidence="9">Mechanosensitive channel of small conductance</fullName>
    </submittedName>
</protein>
<dbReference type="STRING" id="105231.A0A1Y1I0A5"/>
<dbReference type="OrthoDB" id="544685at2759"/>
<dbReference type="InterPro" id="IPR023408">
    <property type="entry name" value="MscS_beta-dom_sf"/>
</dbReference>
<feature type="transmembrane region" description="Helical" evidence="7">
    <location>
        <begin position="173"/>
        <end position="193"/>
    </location>
</feature>
<dbReference type="PANTHER" id="PTHR31618:SF23">
    <property type="entry name" value="MECHANOSENSITIVE ION CHANNEL PROTEIN"/>
    <property type="match status" value="1"/>
</dbReference>
<feature type="transmembrane region" description="Helical" evidence="7">
    <location>
        <begin position="200"/>
        <end position="219"/>
    </location>
</feature>
<evidence type="ECO:0000259" key="8">
    <source>
        <dbReference type="Pfam" id="PF00924"/>
    </source>
</evidence>
<evidence type="ECO:0000313" key="9">
    <source>
        <dbReference type="EMBL" id="GAQ83402.1"/>
    </source>
</evidence>
<keyword evidence="4 7" id="KW-1133">Transmembrane helix</keyword>
<comment type="subcellular location">
    <subcellularLocation>
        <location evidence="1">Membrane</location>
        <topology evidence="1">Multi-pass membrane protein</topology>
    </subcellularLocation>
</comment>
<evidence type="ECO:0000256" key="6">
    <source>
        <dbReference type="SAM" id="MobiDB-lite"/>
    </source>
</evidence>